<dbReference type="EMBL" id="JBHUGS010000001">
    <property type="protein sequence ID" value="MFD1949470.1"/>
    <property type="molecule type" value="Genomic_DNA"/>
</dbReference>
<dbReference type="RefSeq" id="WP_380926987.1">
    <property type="nucleotide sequence ID" value="NZ_JBHUGS010000001.1"/>
</dbReference>
<gene>
    <name evidence="1" type="ORF">ACFSGX_01650</name>
</gene>
<evidence type="ECO:0000313" key="2">
    <source>
        <dbReference type="Proteomes" id="UP001597400"/>
    </source>
</evidence>
<reference evidence="2" key="1">
    <citation type="journal article" date="2019" name="Int. J. Syst. Evol. Microbiol.">
        <title>The Global Catalogue of Microorganisms (GCM) 10K type strain sequencing project: providing services to taxonomists for standard genome sequencing and annotation.</title>
        <authorList>
            <consortium name="The Broad Institute Genomics Platform"/>
            <consortium name="The Broad Institute Genome Sequencing Center for Infectious Disease"/>
            <person name="Wu L."/>
            <person name="Ma J."/>
        </authorList>
    </citation>
    <scope>NUCLEOTIDE SEQUENCE [LARGE SCALE GENOMIC DNA]</scope>
    <source>
        <strain evidence="2">CGMCC 1.12702</strain>
    </source>
</reference>
<protein>
    <submittedName>
        <fullName evidence="1">Uncharacterized protein</fullName>
    </submittedName>
</protein>
<proteinExistence type="predicted"/>
<comment type="caution">
    <text evidence="1">The sequence shown here is derived from an EMBL/GenBank/DDBJ whole genome shotgun (WGS) entry which is preliminary data.</text>
</comment>
<sequence length="95" mass="10547">MGSDSLHLSGQYSGVLELNNHQQSAWLTWHGDDSEVIAIMQLDPQGIGEYNPSQIRAAWEMFSSNYGGYVGFTVRVRGFVRGASHRVLHVLEVLA</sequence>
<dbReference type="Proteomes" id="UP001597400">
    <property type="component" value="Unassembled WGS sequence"/>
</dbReference>
<accession>A0ABW4TS21</accession>
<evidence type="ECO:0000313" key="1">
    <source>
        <dbReference type="EMBL" id="MFD1949470.1"/>
    </source>
</evidence>
<keyword evidence="2" id="KW-1185">Reference proteome</keyword>
<name>A0ABW4TS21_9SPHN</name>
<organism evidence="1 2">
    <name type="scientific">Sphingomonas arantia</name>
    <dbReference type="NCBI Taxonomy" id="1460676"/>
    <lineage>
        <taxon>Bacteria</taxon>
        <taxon>Pseudomonadati</taxon>
        <taxon>Pseudomonadota</taxon>
        <taxon>Alphaproteobacteria</taxon>
        <taxon>Sphingomonadales</taxon>
        <taxon>Sphingomonadaceae</taxon>
        <taxon>Sphingomonas</taxon>
    </lineage>
</organism>